<accession>A0AAD4QH28</accession>
<gene>
    <name evidence="3" type="ORF">EDB92DRAFT_1832146</name>
</gene>
<dbReference type="EMBL" id="JAKELL010000004">
    <property type="protein sequence ID" value="KAH8999043.1"/>
    <property type="molecule type" value="Genomic_DNA"/>
</dbReference>
<dbReference type="InterPro" id="IPR019171">
    <property type="entry name" value="MIX23"/>
</dbReference>
<dbReference type="PANTHER" id="PTHR31905">
    <property type="entry name" value="COILED-COIL DOMAIN-CONTAINING PROTEIN 58"/>
    <property type="match status" value="1"/>
</dbReference>
<dbReference type="PANTHER" id="PTHR31905:SF2">
    <property type="entry name" value="PROTEIN MIX23"/>
    <property type="match status" value="1"/>
</dbReference>
<keyword evidence="4" id="KW-1185">Reference proteome</keyword>
<dbReference type="Pfam" id="PF09774">
    <property type="entry name" value="MIX23"/>
    <property type="match status" value="1"/>
</dbReference>
<evidence type="ECO:0000256" key="2">
    <source>
        <dbReference type="SAM" id="MobiDB-lite"/>
    </source>
</evidence>
<dbReference type="Proteomes" id="UP001201163">
    <property type="component" value="Unassembled WGS sequence"/>
</dbReference>
<evidence type="ECO:0000313" key="4">
    <source>
        <dbReference type="Proteomes" id="UP001201163"/>
    </source>
</evidence>
<dbReference type="AlphaFoldDB" id="A0AAD4QH28"/>
<name>A0AAD4QH28_9AGAM</name>
<evidence type="ECO:0000256" key="1">
    <source>
        <dbReference type="ARBA" id="ARBA00024204"/>
    </source>
</evidence>
<evidence type="ECO:0000313" key="3">
    <source>
        <dbReference type="EMBL" id="KAH8999043.1"/>
    </source>
</evidence>
<proteinExistence type="inferred from homology"/>
<comment type="caution">
    <text evidence="3">The sequence shown here is derived from an EMBL/GenBank/DDBJ whole genome shotgun (WGS) entry which is preliminary data.</text>
</comment>
<organism evidence="3 4">
    <name type="scientific">Lactarius akahatsu</name>
    <dbReference type="NCBI Taxonomy" id="416441"/>
    <lineage>
        <taxon>Eukaryota</taxon>
        <taxon>Fungi</taxon>
        <taxon>Dikarya</taxon>
        <taxon>Basidiomycota</taxon>
        <taxon>Agaricomycotina</taxon>
        <taxon>Agaricomycetes</taxon>
        <taxon>Russulales</taxon>
        <taxon>Russulaceae</taxon>
        <taxon>Lactarius</taxon>
    </lineage>
</organism>
<protein>
    <submittedName>
        <fullName evidence="3">Caffeine-induced death protein 2-domain-containing protein</fullName>
    </submittedName>
</protein>
<comment type="similarity">
    <text evidence="1">Belongs to the MIX23 family.</text>
</comment>
<feature type="compositionally biased region" description="Polar residues" evidence="2">
    <location>
        <begin position="113"/>
        <end position="128"/>
    </location>
</feature>
<dbReference type="GO" id="GO:0005758">
    <property type="term" value="C:mitochondrial intermembrane space"/>
    <property type="evidence" value="ECO:0007669"/>
    <property type="project" value="InterPro"/>
</dbReference>
<reference evidence="3" key="1">
    <citation type="submission" date="2022-01" db="EMBL/GenBank/DDBJ databases">
        <title>Comparative genomics reveals a dynamic genome evolution in the ectomycorrhizal milk-cap (Lactarius) mushrooms.</title>
        <authorList>
            <consortium name="DOE Joint Genome Institute"/>
            <person name="Lebreton A."/>
            <person name="Tang N."/>
            <person name="Kuo A."/>
            <person name="LaButti K."/>
            <person name="Drula E."/>
            <person name="Barry K."/>
            <person name="Clum A."/>
            <person name="Lipzen A."/>
            <person name="Mousain D."/>
            <person name="Ng V."/>
            <person name="Wang R."/>
            <person name="Wang X."/>
            <person name="Dai Y."/>
            <person name="Henrissat B."/>
            <person name="Grigoriev I.V."/>
            <person name="Guerin-Laguette A."/>
            <person name="Yu F."/>
            <person name="Martin F.M."/>
        </authorList>
    </citation>
    <scope>NUCLEOTIDE SEQUENCE</scope>
    <source>
        <strain evidence="3">QP</strain>
    </source>
</reference>
<sequence>MSPRTAPALGSLAIQSPSQSSQLVHVSPATCHNLSAFKELLKEYRKLDDTVTMRINRTTAQFRDRDRMGASGKGSVQEQACSYLWQELVENWKRRAELINYCVEITNETRIGQSDQLGDGASPSSSLAVSDEAKSRQVRNEVAVENIVRRRSLDAFISRCRYFEAPASDEEARRWWNEAQRRH</sequence>
<feature type="region of interest" description="Disordered" evidence="2">
    <location>
        <begin position="113"/>
        <end position="133"/>
    </location>
</feature>